<evidence type="ECO:0000313" key="2">
    <source>
        <dbReference type="Proteomes" id="UP000053257"/>
    </source>
</evidence>
<keyword evidence="2" id="KW-1185">Reference proteome</keyword>
<evidence type="ECO:0000313" key="1">
    <source>
        <dbReference type="EMBL" id="KIP02817.1"/>
    </source>
</evidence>
<dbReference type="STRING" id="745531.A0A0C3S128"/>
<dbReference type="HOGENOM" id="CLU_172948_0_0_1"/>
<gene>
    <name evidence="1" type="ORF">PHLGIDRAFT_122129</name>
</gene>
<proteinExistence type="predicted"/>
<feature type="non-terminal residue" evidence="1">
    <location>
        <position position="70"/>
    </location>
</feature>
<sequence length="70" mass="7834">MHSLPAELHALIFDYACLDDGTTARELALVSRYVRDVAAPFRYQSLSVAGLDALTQLEQRLAGLPPHRRR</sequence>
<reference evidence="1 2" key="1">
    <citation type="journal article" date="2014" name="PLoS Genet.">
        <title>Analysis of the Phlebiopsis gigantea genome, transcriptome and secretome provides insight into its pioneer colonization strategies of wood.</title>
        <authorList>
            <person name="Hori C."/>
            <person name="Ishida T."/>
            <person name="Igarashi K."/>
            <person name="Samejima M."/>
            <person name="Suzuki H."/>
            <person name="Master E."/>
            <person name="Ferreira P."/>
            <person name="Ruiz-Duenas F.J."/>
            <person name="Held B."/>
            <person name="Canessa P."/>
            <person name="Larrondo L.F."/>
            <person name="Schmoll M."/>
            <person name="Druzhinina I.S."/>
            <person name="Kubicek C.P."/>
            <person name="Gaskell J.A."/>
            <person name="Kersten P."/>
            <person name="St John F."/>
            <person name="Glasner J."/>
            <person name="Sabat G."/>
            <person name="Splinter BonDurant S."/>
            <person name="Syed K."/>
            <person name="Yadav J."/>
            <person name="Mgbeahuruike A.C."/>
            <person name="Kovalchuk A."/>
            <person name="Asiegbu F.O."/>
            <person name="Lackner G."/>
            <person name="Hoffmeister D."/>
            <person name="Rencoret J."/>
            <person name="Gutierrez A."/>
            <person name="Sun H."/>
            <person name="Lindquist E."/>
            <person name="Barry K."/>
            <person name="Riley R."/>
            <person name="Grigoriev I.V."/>
            <person name="Henrissat B."/>
            <person name="Kues U."/>
            <person name="Berka R.M."/>
            <person name="Martinez A.T."/>
            <person name="Covert S.F."/>
            <person name="Blanchette R.A."/>
            <person name="Cullen D."/>
        </authorList>
    </citation>
    <scope>NUCLEOTIDE SEQUENCE [LARGE SCALE GENOMIC DNA]</scope>
    <source>
        <strain evidence="1 2">11061_1 CR5-6</strain>
    </source>
</reference>
<dbReference type="EMBL" id="KN840651">
    <property type="protein sequence ID" value="KIP02817.1"/>
    <property type="molecule type" value="Genomic_DNA"/>
</dbReference>
<protein>
    <submittedName>
        <fullName evidence="1">Uncharacterized protein</fullName>
    </submittedName>
</protein>
<dbReference type="Proteomes" id="UP000053257">
    <property type="component" value="Unassembled WGS sequence"/>
</dbReference>
<organism evidence="1 2">
    <name type="scientific">Phlebiopsis gigantea (strain 11061_1 CR5-6)</name>
    <name type="common">White-rot fungus</name>
    <name type="synonym">Peniophora gigantea</name>
    <dbReference type="NCBI Taxonomy" id="745531"/>
    <lineage>
        <taxon>Eukaryota</taxon>
        <taxon>Fungi</taxon>
        <taxon>Dikarya</taxon>
        <taxon>Basidiomycota</taxon>
        <taxon>Agaricomycotina</taxon>
        <taxon>Agaricomycetes</taxon>
        <taxon>Polyporales</taxon>
        <taxon>Phanerochaetaceae</taxon>
        <taxon>Phlebiopsis</taxon>
    </lineage>
</organism>
<name>A0A0C3S128_PHLG1</name>
<accession>A0A0C3S128</accession>
<dbReference type="AlphaFoldDB" id="A0A0C3S128"/>
<dbReference type="OrthoDB" id="3256367at2759"/>